<accession>A0AAV7SDJ1</accession>
<dbReference type="AlphaFoldDB" id="A0AAV7SDJ1"/>
<keyword evidence="3" id="KW-1185">Reference proteome</keyword>
<reference evidence="2" key="1">
    <citation type="journal article" date="2022" name="bioRxiv">
        <title>Sequencing and chromosome-scale assembly of the giantPleurodeles waltlgenome.</title>
        <authorList>
            <person name="Brown T."/>
            <person name="Elewa A."/>
            <person name="Iarovenko S."/>
            <person name="Subramanian E."/>
            <person name="Araus A.J."/>
            <person name="Petzold A."/>
            <person name="Susuki M."/>
            <person name="Suzuki K.-i.T."/>
            <person name="Hayashi T."/>
            <person name="Toyoda A."/>
            <person name="Oliveira C."/>
            <person name="Osipova E."/>
            <person name="Leigh N.D."/>
            <person name="Simon A."/>
            <person name="Yun M.H."/>
        </authorList>
    </citation>
    <scope>NUCLEOTIDE SEQUENCE</scope>
    <source>
        <strain evidence="2">20211129_DDA</strain>
        <tissue evidence="2">Liver</tissue>
    </source>
</reference>
<evidence type="ECO:0000313" key="2">
    <source>
        <dbReference type="EMBL" id="KAJ1162996.1"/>
    </source>
</evidence>
<proteinExistence type="predicted"/>
<protein>
    <submittedName>
        <fullName evidence="2">Uncharacterized protein</fullName>
    </submittedName>
</protein>
<feature type="region of interest" description="Disordered" evidence="1">
    <location>
        <begin position="1"/>
        <end position="26"/>
    </location>
</feature>
<dbReference type="Proteomes" id="UP001066276">
    <property type="component" value="Chromosome 4_2"/>
</dbReference>
<feature type="region of interest" description="Disordered" evidence="1">
    <location>
        <begin position="68"/>
        <end position="99"/>
    </location>
</feature>
<comment type="caution">
    <text evidence="2">The sequence shown here is derived from an EMBL/GenBank/DDBJ whole genome shotgun (WGS) entry which is preliminary data.</text>
</comment>
<evidence type="ECO:0000313" key="3">
    <source>
        <dbReference type="Proteomes" id="UP001066276"/>
    </source>
</evidence>
<sequence>MKKSESVGSAGAGRAHGHSEARGVGAAAPGAQSVCWSCGSGYGVLAAACSQDGCAGEEGRTAQGRAWEEGCGLSSGRQGEGGAGVGRPKRESPAAGAFA</sequence>
<organism evidence="2 3">
    <name type="scientific">Pleurodeles waltl</name>
    <name type="common">Iberian ribbed newt</name>
    <dbReference type="NCBI Taxonomy" id="8319"/>
    <lineage>
        <taxon>Eukaryota</taxon>
        <taxon>Metazoa</taxon>
        <taxon>Chordata</taxon>
        <taxon>Craniata</taxon>
        <taxon>Vertebrata</taxon>
        <taxon>Euteleostomi</taxon>
        <taxon>Amphibia</taxon>
        <taxon>Batrachia</taxon>
        <taxon>Caudata</taxon>
        <taxon>Salamandroidea</taxon>
        <taxon>Salamandridae</taxon>
        <taxon>Pleurodelinae</taxon>
        <taxon>Pleurodeles</taxon>
    </lineage>
</organism>
<gene>
    <name evidence="2" type="ORF">NDU88_003459</name>
</gene>
<dbReference type="EMBL" id="JANPWB010000008">
    <property type="protein sequence ID" value="KAJ1162996.1"/>
    <property type="molecule type" value="Genomic_DNA"/>
</dbReference>
<name>A0AAV7SDJ1_PLEWA</name>
<evidence type="ECO:0000256" key="1">
    <source>
        <dbReference type="SAM" id="MobiDB-lite"/>
    </source>
</evidence>